<feature type="transmembrane region" description="Helical" evidence="10">
    <location>
        <begin position="317"/>
        <end position="337"/>
    </location>
</feature>
<dbReference type="GO" id="GO:0034626">
    <property type="term" value="P:fatty acid elongation, polyunsaturated fatty acid"/>
    <property type="evidence" value="ECO:0007669"/>
    <property type="project" value="TreeGrafter"/>
</dbReference>
<comment type="catalytic activity">
    <reaction evidence="10">
        <text>an acyl-CoA + malonyl-CoA + H(+) = a 3-oxoacyl-CoA + CO2 + CoA</text>
        <dbReference type="Rhea" id="RHEA:50252"/>
        <dbReference type="ChEBI" id="CHEBI:15378"/>
        <dbReference type="ChEBI" id="CHEBI:16526"/>
        <dbReference type="ChEBI" id="CHEBI:57287"/>
        <dbReference type="ChEBI" id="CHEBI:57384"/>
        <dbReference type="ChEBI" id="CHEBI:58342"/>
        <dbReference type="ChEBI" id="CHEBI:90726"/>
    </reaction>
    <physiologicalReaction direction="left-to-right" evidence="10">
        <dbReference type="Rhea" id="RHEA:50253"/>
    </physiologicalReaction>
</comment>
<keyword evidence="8 10" id="KW-0472">Membrane</keyword>
<evidence type="ECO:0000256" key="3">
    <source>
        <dbReference type="ARBA" id="ARBA00022679"/>
    </source>
</evidence>
<keyword evidence="7 10" id="KW-0443">Lipid metabolism</keyword>
<evidence type="ECO:0000256" key="9">
    <source>
        <dbReference type="ARBA" id="ARBA00023160"/>
    </source>
</evidence>
<evidence type="ECO:0000313" key="11">
    <source>
        <dbReference type="EMBL" id="KAF9548405.1"/>
    </source>
</evidence>
<dbReference type="EMBL" id="JAAAXW010000030">
    <property type="protein sequence ID" value="KAF9548405.1"/>
    <property type="molecule type" value="Genomic_DNA"/>
</dbReference>
<dbReference type="GO" id="GO:0005789">
    <property type="term" value="C:endoplasmic reticulum membrane"/>
    <property type="evidence" value="ECO:0007669"/>
    <property type="project" value="TreeGrafter"/>
</dbReference>
<keyword evidence="6 10" id="KW-1133">Transmembrane helix</keyword>
<keyword evidence="4 10" id="KW-0812">Transmembrane</keyword>
<dbReference type="PANTHER" id="PTHR11157">
    <property type="entry name" value="FATTY ACID ACYL TRANSFERASE-RELATED"/>
    <property type="match status" value="1"/>
</dbReference>
<dbReference type="EC" id="2.3.1.-" evidence="10"/>
<feature type="transmembrane region" description="Helical" evidence="10">
    <location>
        <begin position="282"/>
        <end position="301"/>
    </location>
</feature>
<dbReference type="GO" id="GO:0009922">
    <property type="term" value="F:fatty acid elongase activity"/>
    <property type="evidence" value="ECO:0007669"/>
    <property type="project" value="InterPro"/>
</dbReference>
<evidence type="ECO:0000256" key="6">
    <source>
        <dbReference type="ARBA" id="ARBA00022989"/>
    </source>
</evidence>
<keyword evidence="9 10" id="KW-0275">Fatty acid biosynthesis</keyword>
<dbReference type="Pfam" id="PF01151">
    <property type="entry name" value="ELO"/>
    <property type="match status" value="1"/>
</dbReference>
<feature type="transmembrane region" description="Helical" evidence="10">
    <location>
        <begin position="143"/>
        <end position="163"/>
    </location>
</feature>
<dbReference type="InterPro" id="IPR002076">
    <property type="entry name" value="ELO_fam"/>
</dbReference>
<evidence type="ECO:0000256" key="10">
    <source>
        <dbReference type="RuleBase" id="RU361115"/>
    </source>
</evidence>
<dbReference type="PANTHER" id="PTHR11157:SF169">
    <property type="entry name" value="ELONGATION OF FATTY ACIDS PROTEIN"/>
    <property type="match status" value="1"/>
</dbReference>
<dbReference type="AlphaFoldDB" id="A0A9P6FDL9"/>
<comment type="subcellular location">
    <subcellularLocation>
        <location evidence="1">Membrane</location>
        <topology evidence="1">Multi-pass membrane protein</topology>
    </subcellularLocation>
</comment>
<keyword evidence="3 10" id="KW-0808">Transferase</keyword>
<gene>
    <name evidence="11" type="ORF">EC957_006621</name>
</gene>
<reference evidence="11" key="1">
    <citation type="journal article" date="2020" name="Fungal Divers.">
        <title>Resolving the Mortierellaceae phylogeny through synthesis of multi-gene phylogenetics and phylogenomics.</title>
        <authorList>
            <person name="Vandepol N."/>
            <person name="Liber J."/>
            <person name="Desiro A."/>
            <person name="Na H."/>
            <person name="Kennedy M."/>
            <person name="Barry K."/>
            <person name="Grigoriev I.V."/>
            <person name="Miller A.N."/>
            <person name="O'Donnell K."/>
            <person name="Stajich J.E."/>
            <person name="Bonito G."/>
        </authorList>
    </citation>
    <scope>NUCLEOTIDE SEQUENCE</scope>
    <source>
        <strain evidence="11">NRRL 2591</strain>
    </source>
</reference>
<dbReference type="GO" id="GO:0034625">
    <property type="term" value="P:fatty acid elongation, monounsaturated fatty acid"/>
    <property type="evidence" value="ECO:0007669"/>
    <property type="project" value="TreeGrafter"/>
</dbReference>
<dbReference type="GO" id="GO:0019367">
    <property type="term" value="P:fatty acid elongation, saturated fatty acid"/>
    <property type="evidence" value="ECO:0007669"/>
    <property type="project" value="TreeGrafter"/>
</dbReference>
<proteinExistence type="inferred from homology"/>
<protein>
    <recommendedName>
        <fullName evidence="10">Elongation of fatty acids protein</fullName>
        <ecNumber evidence="10">2.3.1.-</ecNumber>
    </recommendedName>
</protein>
<evidence type="ECO:0000256" key="4">
    <source>
        <dbReference type="ARBA" id="ARBA00022692"/>
    </source>
</evidence>
<comment type="similarity">
    <text evidence="10">Belongs to the ELO family.</text>
</comment>
<evidence type="ECO:0000256" key="8">
    <source>
        <dbReference type="ARBA" id="ARBA00023136"/>
    </source>
</evidence>
<comment type="caution">
    <text evidence="11">The sequence shown here is derived from an EMBL/GenBank/DDBJ whole genome shotgun (WGS) entry which is preliminary data.</text>
</comment>
<dbReference type="GO" id="GO:0042761">
    <property type="term" value="P:very long-chain fatty acid biosynthetic process"/>
    <property type="evidence" value="ECO:0007669"/>
    <property type="project" value="TreeGrafter"/>
</dbReference>
<evidence type="ECO:0000256" key="2">
    <source>
        <dbReference type="ARBA" id="ARBA00022516"/>
    </source>
</evidence>
<dbReference type="Proteomes" id="UP000723463">
    <property type="component" value="Unassembled WGS sequence"/>
</dbReference>
<feature type="transmembrane region" description="Helical" evidence="10">
    <location>
        <begin position="249"/>
        <end position="270"/>
    </location>
</feature>
<evidence type="ECO:0000256" key="1">
    <source>
        <dbReference type="ARBA" id="ARBA00004141"/>
    </source>
</evidence>
<keyword evidence="2 10" id="KW-0444">Lipid biosynthesis</keyword>
<name>A0A9P6FDL9_9FUNG</name>
<accession>A0A9P6FDL9</accession>
<organism evidence="11 12">
    <name type="scientific">Mortierella hygrophila</name>
    <dbReference type="NCBI Taxonomy" id="979708"/>
    <lineage>
        <taxon>Eukaryota</taxon>
        <taxon>Fungi</taxon>
        <taxon>Fungi incertae sedis</taxon>
        <taxon>Mucoromycota</taxon>
        <taxon>Mortierellomycotina</taxon>
        <taxon>Mortierellomycetes</taxon>
        <taxon>Mortierellales</taxon>
        <taxon>Mortierellaceae</taxon>
        <taxon>Mortierella</taxon>
    </lineage>
</organism>
<evidence type="ECO:0000313" key="12">
    <source>
        <dbReference type="Proteomes" id="UP000723463"/>
    </source>
</evidence>
<keyword evidence="12" id="KW-1185">Reference proteome</keyword>
<comment type="caution">
    <text evidence="10">Lacks conserved residue(s) required for the propagation of feature annotation.</text>
</comment>
<evidence type="ECO:0000256" key="7">
    <source>
        <dbReference type="ARBA" id="ARBA00023098"/>
    </source>
</evidence>
<evidence type="ECO:0000256" key="5">
    <source>
        <dbReference type="ARBA" id="ARBA00022832"/>
    </source>
</evidence>
<keyword evidence="5 10" id="KW-0276">Fatty acid metabolism</keyword>
<sequence>MRVAPHTNGTQSVSWSSDKPVGQVQVRFLNCGAGQDNKMEKSHINTFTAFDLGTKYLNLNFDDARHIFHNTEHWAIAQKPKGILYPEYFDVLVNWRTPVSIAALYVLMVLLLNPKQGKVSRVVAADSAAKGDKKKQQELSSSSPAMTALVFVHNAILCVYSAWTFYGMFFAWKKAFATHTFMEAVCDSDNTFWDSLGYYSYYFYLSKYYEIIDTIIILLKGRRSSLLQTYHHAGAIFTMYMGFNYRAHPIWIFTTFNSFIHTMMYAYYAATSIGLKPPGKKYLTSMQITQFWTGTALAFWYEVGSPKGCFTNPGSRFAIWTVLSYVFPLIYLFTSFASKMYGNRVKAAAAAKAASQQKKEL</sequence>
<dbReference type="GO" id="GO:0030148">
    <property type="term" value="P:sphingolipid biosynthetic process"/>
    <property type="evidence" value="ECO:0007669"/>
    <property type="project" value="TreeGrafter"/>
</dbReference>